<dbReference type="Pfam" id="PF12704">
    <property type="entry name" value="MacB_PCD"/>
    <property type="match status" value="2"/>
</dbReference>
<dbReference type="InterPro" id="IPR003838">
    <property type="entry name" value="ABC3_permease_C"/>
</dbReference>
<sequence length="809" mass="91999">MIGNWFKLYLTNFGKNKFFSLLNIFGLSVGITAMLLAILYWKYEKSYDQWNPYKNRIYEVYRDYNGTPMPWVSAPFAKQLDKLNDIIEEYNFSYNNDWKQASVEIDNKKEFLYDIKATQASFFRFFPYKAIYGKAEDYEENWEDAIALELGQSERLFGKEVNPIGKGITLSSGKTYYVRFVYQIQGNSSFAPKGIASLEAEQMIAENVDSNWSDANYTLLIKFKSGVVLKDVQSKIIREMYDPLIIRAAKEEGVSKEQYVKENISSSELLFFVLDGAHLNPDSSVLGAGPTASKTLYMLVGAAVLLLILSILNTVNLSLVNGFNRAKEVGIRKTLGSTRSQLVCQYIFESAITVGISMILAMVLVELVLPYFNVLVNRSIYFDLLLTLPLLLLILLILILASGILPALFISSFDTLKVLKGNFMRSRSGVVIRNTLLVIQFFIAFFFLTVTIVVNQQVNYMLDQDLGFKGEQVINIDFAIDNVENRDVLFKKVVNDFKKVKGVIAVSEHSLLFGPGFNSSSSNHIGDVSIRSENLIIDTGFKDVFDIEIKEGLFFDSRINSEGTGSVLVNESYARTFNFKESIVGKEINWNNRYFKIIGVVKDMKNLGFSTEVMPCTYFTTDGASWLHNLLRTVSVKIDPTDVQGTLERIEQFWKKRVDSTYPIKYNFANKDFENSYRETLNQRTLLTILTIVSVFIALFGLIAVVAFSIQNRLKEIAIRKVLGADTGVLIYGLTRTYFVYCMLGFVISVYPVVYLMKVWLAGFAYHIELSWLAFLLAGSLLTLFSLVLVVFKAWKATRIDVLKYIKYE</sequence>
<evidence type="ECO:0000259" key="7">
    <source>
        <dbReference type="Pfam" id="PF02687"/>
    </source>
</evidence>
<gene>
    <name evidence="9" type="ORF">AV926_05660</name>
</gene>
<feature type="transmembrane region" description="Helical" evidence="6">
    <location>
        <begin position="342"/>
        <end position="365"/>
    </location>
</feature>
<feature type="domain" description="ABC3 transporter permease C-terminal" evidence="7">
    <location>
        <begin position="302"/>
        <end position="411"/>
    </location>
</feature>
<feature type="transmembrane region" description="Helical" evidence="6">
    <location>
        <begin position="385"/>
        <end position="410"/>
    </location>
</feature>
<evidence type="ECO:0000256" key="3">
    <source>
        <dbReference type="ARBA" id="ARBA00022692"/>
    </source>
</evidence>
<dbReference type="GO" id="GO:0022857">
    <property type="term" value="F:transmembrane transporter activity"/>
    <property type="evidence" value="ECO:0007669"/>
    <property type="project" value="TreeGrafter"/>
</dbReference>
<dbReference type="AlphaFoldDB" id="A0A164A698"/>
<evidence type="ECO:0000313" key="9">
    <source>
        <dbReference type="EMBL" id="KZE83031.1"/>
    </source>
</evidence>
<evidence type="ECO:0000313" key="10">
    <source>
        <dbReference type="Proteomes" id="UP000076630"/>
    </source>
</evidence>
<feature type="transmembrane region" description="Helical" evidence="6">
    <location>
        <begin position="729"/>
        <end position="751"/>
    </location>
</feature>
<keyword evidence="3 6" id="KW-0812">Transmembrane</keyword>
<organism evidence="9 10">
    <name type="scientific">Myroides marinus</name>
    <dbReference type="NCBI Taxonomy" id="703342"/>
    <lineage>
        <taxon>Bacteria</taxon>
        <taxon>Pseudomonadati</taxon>
        <taxon>Bacteroidota</taxon>
        <taxon>Flavobacteriia</taxon>
        <taxon>Flavobacteriales</taxon>
        <taxon>Flavobacteriaceae</taxon>
        <taxon>Myroides</taxon>
    </lineage>
</organism>
<keyword evidence="10" id="KW-1185">Reference proteome</keyword>
<reference evidence="9 10" key="1">
    <citation type="submission" date="2016-01" db="EMBL/GenBank/DDBJ databases">
        <title>Whole genome sequencing of Myroides marinus L41.</title>
        <authorList>
            <person name="Hong K.W."/>
        </authorList>
    </citation>
    <scope>NUCLEOTIDE SEQUENCE [LARGE SCALE GENOMIC DNA]</scope>
    <source>
        <strain evidence="9 10">L41</strain>
    </source>
</reference>
<keyword evidence="4 6" id="KW-1133">Transmembrane helix</keyword>
<dbReference type="RefSeq" id="WP_038985021.1">
    <property type="nucleotide sequence ID" value="NZ_JWJO01000009.1"/>
</dbReference>
<dbReference type="InterPro" id="IPR050250">
    <property type="entry name" value="Macrolide_Exporter_MacB"/>
</dbReference>
<keyword evidence="2" id="KW-1003">Cell membrane</keyword>
<proteinExistence type="predicted"/>
<dbReference type="OrthoDB" id="8740261at2"/>
<feature type="transmembrane region" description="Helical" evidence="6">
    <location>
        <begin position="21"/>
        <end position="41"/>
    </location>
</feature>
<evidence type="ECO:0000256" key="2">
    <source>
        <dbReference type="ARBA" id="ARBA00022475"/>
    </source>
</evidence>
<keyword evidence="5 6" id="KW-0472">Membrane</keyword>
<evidence type="ECO:0000256" key="4">
    <source>
        <dbReference type="ARBA" id="ARBA00022989"/>
    </source>
</evidence>
<feature type="domain" description="MacB-like periplasmic core" evidence="8">
    <location>
        <begin position="444"/>
        <end position="651"/>
    </location>
</feature>
<dbReference type="GO" id="GO:0005886">
    <property type="term" value="C:plasma membrane"/>
    <property type="evidence" value="ECO:0007669"/>
    <property type="project" value="UniProtKB-SubCell"/>
</dbReference>
<dbReference type="Pfam" id="PF02687">
    <property type="entry name" value="FtsX"/>
    <property type="match status" value="2"/>
</dbReference>
<dbReference type="PANTHER" id="PTHR30572">
    <property type="entry name" value="MEMBRANE COMPONENT OF TRANSPORTER-RELATED"/>
    <property type="match status" value="1"/>
</dbReference>
<feature type="transmembrane region" description="Helical" evidence="6">
    <location>
        <begin position="431"/>
        <end position="454"/>
    </location>
</feature>
<protein>
    <submittedName>
        <fullName evidence="9">Uncharacterized protein</fullName>
    </submittedName>
</protein>
<feature type="transmembrane region" description="Helical" evidence="6">
    <location>
        <begin position="771"/>
        <end position="792"/>
    </location>
</feature>
<accession>A0A164A698</accession>
<evidence type="ECO:0000256" key="6">
    <source>
        <dbReference type="SAM" id="Phobius"/>
    </source>
</evidence>
<feature type="domain" description="ABC3 transporter permease C-terminal" evidence="7">
    <location>
        <begin position="689"/>
        <end position="801"/>
    </location>
</feature>
<feature type="transmembrane region" description="Helical" evidence="6">
    <location>
        <begin position="686"/>
        <end position="708"/>
    </location>
</feature>
<dbReference type="PANTHER" id="PTHR30572:SF18">
    <property type="entry name" value="ABC-TYPE MACROLIDE FAMILY EXPORT SYSTEM PERMEASE COMPONENT 2"/>
    <property type="match status" value="1"/>
</dbReference>
<feature type="transmembrane region" description="Helical" evidence="6">
    <location>
        <begin position="296"/>
        <end position="321"/>
    </location>
</feature>
<dbReference type="EMBL" id="LQNU01000041">
    <property type="protein sequence ID" value="KZE83031.1"/>
    <property type="molecule type" value="Genomic_DNA"/>
</dbReference>
<evidence type="ECO:0000259" key="8">
    <source>
        <dbReference type="Pfam" id="PF12704"/>
    </source>
</evidence>
<comment type="subcellular location">
    <subcellularLocation>
        <location evidence="1">Cell membrane</location>
        <topology evidence="1">Multi-pass membrane protein</topology>
    </subcellularLocation>
</comment>
<dbReference type="InterPro" id="IPR025857">
    <property type="entry name" value="MacB_PCD"/>
</dbReference>
<evidence type="ECO:0000256" key="1">
    <source>
        <dbReference type="ARBA" id="ARBA00004651"/>
    </source>
</evidence>
<feature type="domain" description="MacB-like periplasmic core" evidence="8">
    <location>
        <begin position="20"/>
        <end position="237"/>
    </location>
</feature>
<comment type="caution">
    <text evidence="9">The sequence shown here is derived from an EMBL/GenBank/DDBJ whole genome shotgun (WGS) entry which is preliminary data.</text>
</comment>
<evidence type="ECO:0000256" key="5">
    <source>
        <dbReference type="ARBA" id="ARBA00023136"/>
    </source>
</evidence>
<dbReference type="Proteomes" id="UP000076630">
    <property type="component" value="Unassembled WGS sequence"/>
</dbReference>
<name>A0A164A698_9FLAO</name>